<feature type="region of interest" description="Disordered" evidence="1">
    <location>
        <begin position="1"/>
        <end position="48"/>
    </location>
</feature>
<name>A0A1H8CMN4_9BACI</name>
<evidence type="ECO:0000313" key="3">
    <source>
        <dbReference type="Proteomes" id="UP000198553"/>
    </source>
</evidence>
<organism evidence="2 3">
    <name type="scientific">Mesobacillus persicus</name>
    <dbReference type="NCBI Taxonomy" id="930146"/>
    <lineage>
        <taxon>Bacteria</taxon>
        <taxon>Bacillati</taxon>
        <taxon>Bacillota</taxon>
        <taxon>Bacilli</taxon>
        <taxon>Bacillales</taxon>
        <taxon>Bacillaceae</taxon>
        <taxon>Mesobacillus</taxon>
    </lineage>
</organism>
<keyword evidence="3" id="KW-1185">Reference proteome</keyword>
<protein>
    <submittedName>
        <fullName evidence="2">Uncharacterized protein</fullName>
    </submittedName>
</protein>
<dbReference type="Proteomes" id="UP000198553">
    <property type="component" value="Unassembled WGS sequence"/>
</dbReference>
<feature type="compositionally biased region" description="Polar residues" evidence="1">
    <location>
        <begin position="22"/>
        <end position="36"/>
    </location>
</feature>
<sequence>MMKDDLGTKRNNSLMQDLMAPQSKQRSSTDFSSSTLRRIAFMEHGRSR</sequence>
<dbReference type="AlphaFoldDB" id="A0A1H8CMN4"/>
<dbReference type="RefSeq" id="WP_170843858.1">
    <property type="nucleotide sequence ID" value="NZ_FOBW01000007.1"/>
</dbReference>
<proteinExistence type="predicted"/>
<reference evidence="3" key="1">
    <citation type="submission" date="2016-10" db="EMBL/GenBank/DDBJ databases">
        <authorList>
            <person name="Varghese N."/>
            <person name="Submissions S."/>
        </authorList>
    </citation>
    <scope>NUCLEOTIDE SEQUENCE [LARGE SCALE GENOMIC DNA]</scope>
    <source>
        <strain evidence="3">B48,IBRC-M 10115,DSM 25386,CECT 8001</strain>
    </source>
</reference>
<evidence type="ECO:0000256" key="1">
    <source>
        <dbReference type="SAM" id="MobiDB-lite"/>
    </source>
</evidence>
<dbReference type="EMBL" id="FOBW01000007">
    <property type="protein sequence ID" value="SEM96295.1"/>
    <property type="molecule type" value="Genomic_DNA"/>
</dbReference>
<accession>A0A1H8CMN4</accession>
<evidence type="ECO:0000313" key="2">
    <source>
        <dbReference type="EMBL" id="SEM96295.1"/>
    </source>
</evidence>
<gene>
    <name evidence="2" type="ORF">SAMN05192533_107163</name>
</gene>